<dbReference type="KEGG" id="ncs:NCAS_0A09690"/>
<dbReference type="Proteomes" id="UP000001640">
    <property type="component" value="Chromosome 1"/>
</dbReference>
<keyword evidence="9" id="KW-1185">Reference proteome</keyword>
<dbReference type="HOGENOM" id="CLU_103824_0_0_1"/>
<feature type="region of interest" description="Disordered" evidence="7">
    <location>
        <begin position="63"/>
        <end position="89"/>
    </location>
</feature>
<dbReference type="InterPro" id="IPR022784">
    <property type="entry name" value="Ribosome_bgen_Alb1"/>
</dbReference>
<reference key="2">
    <citation type="submission" date="2011-08" db="EMBL/GenBank/DDBJ databases">
        <title>Genome sequence of Naumovozyma castellii.</title>
        <authorList>
            <person name="Gordon J.L."/>
            <person name="Armisen D."/>
            <person name="Proux-Wera E."/>
            <person name="OhEigeartaigh S.S."/>
            <person name="Byrne K.P."/>
            <person name="Wolfe K.H."/>
        </authorList>
    </citation>
    <scope>NUCLEOTIDE SEQUENCE</scope>
    <source>
        <strain>Type strain:CBS 4309</strain>
    </source>
</reference>
<evidence type="ECO:0000256" key="7">
    <source>
        <dbReference type="SAM" id="MobiDB-lite"/>
    </source>
</evidence>
<dbReference type="AlphaFoldDB" id="G0V7S9"/>
<dbReference type="FunCoup" id="G0V7S9">
    <property type="interactions" value="268"/>
</dbReference>
<evidence type="ECO:0000256" key="3">
    <source>
        <dbReference type="ARBA" id="ARBA00022448"/>
    </source>
</evidence>
<keyword evidence="5" id="KW-0690">Ribosome biogenesis</keyword>
<evidence type="ECO:0000313" key="8">
    <source>
        <dbReference type="EMBL" id="CCC67527.1"/>
    </source>
</evidence>
<protein>
    <recommendedName>
        <fullName evidence="10">Ribosome biogenesis protein ALB1</fullName>
    </recommendedName>
</protein>
<feature type="compositionally biased region" description="Polar residues" evidence="7">
    <location>
        <begin position="1"/>
        <end position="15"/>
    </location>
</feature>
<sequence>MPSKNSINRPKQTVNLHRKAQKAGKKRAARERAGQFNPARSSDSSRSGEIKSVSLDLYRAGKVENGAGNGTASTNGAVTSRTLSKKRAKKIERNLKYAEQRRLLTDLTAKLEDSNEGMEIDAVGGGRAKKVEKKTALGQVKEALWNVIEDSSSQGLVIGSGQGTTLGGPMFP</sequence>
<dbReference type="GO" id="GO:0005737">
    <property type="term" value="C:cytoplasm"/>
    <property type="evidence" value="ECO:0007669"/>
    <property type="project" value="UniProtKB-SubCell"/>
</dbReference>
<keyword evidence="6" id="KW-0539">Nucleus</keyword>
<evidence type="ECO:0000256" key="2">
    <source>
        <dbReference type="ARBA" id="ARBA00004496"/>
    </source>
</evidence>
<evidence type="ECO:0000256" key="5">
    <source>
        <dbReference type="ARBA" id="ARBA00022517"/>
    </source>
</evidence>
<evidence type="ECO:0000313" key="9">
    <source>
        <dbReference type="Proteomes" id="UP000001640"/>
    </source>
</evidence>
<proteinExistence type="predicted"/>
<gene>
    <name evidence="8" type="primary">NCAS0A09690</name>
    <name evidence="8" type="ordered locus">NCAS_0A09690</name>
</gene>
<feature type="region of interest" description="Disordered" evidence="7">
    <location>
        <begin position="1"/>
        <end position="51"/>
    </location>
</feature>
<feature type="compositionally biased region" description="Low complexity" evidence="7">
    <location>
        <begin position="70"/>
        <end position="79"/>
    </location>
</feature>
<dbReference type="GeneID" id="96901006"/>
<keyword evidence="3" id="KW-0813">Transport</keyword>
<comment type="subcellular location">
    <subcellularLocation>
        <location evidence="2">Cytoplasm</location>
    </subcellularLocation>
    <subcellularLocation>
        <location evidence="1">Nucleus</location>
    </subcellularLocation>
</comment>
<evidence type="ECO:0000256" key="6">
    <source>
        <dbReference type="ARBA" id="ARBA00023242"/>
    </source>
</evidence>
<accession>G0V7S9</accession>
<dbReference type="EMBL" id="HE576752">
    <property type="protein sequence ID" value="CCC67527.1"/>
    <property type="molecule type" value="Genomic_DNA"/>
</dbReference>
<dbReference type="GO" id="GO:0042273">
    <property type="term" value="P:ribosomal large subunit biogenesis"/>
    <property type="evidence" value="ECO:0007669"/>
    <property type="project" value="EnsemblFungi"/>
</dbReference>
<feature type="compositionally biased region" description="Basic residues" evidence="7">
    <location>
        <begin position="16"/>
        <end position="29"/>
    </location>
</feature>
<evidence type="ECO:0000256" key="4">
    <source>
        <dbReference type="ARBA" id="ARBA00022490"/>
    </source>
</evidence>
<reference evidence="8 9" key="1">
    <citation type="journal article" date="2011" name="Proc. Natl. Acad. Sci. U.S.A.">
        <title>Evolutionary erosion of yeast sex chromosomes by mating-type switching accidents.</title>
        <authorList>
            <person name="Gordon J.L."/>
            <person name="Armisen D."/>
            <person name="Proux-Wera E."/>
            <person name="Oheigeartaigh S.S."/>
            <person name="Byrne K.P."/>
            <person name="Wolfe K.H."/>
        </authorList>
    </citation>
    <scope>NUCLEOTIDE SEQUENCE [LARGE SCALE GENOMIC DNA]</scope>
    <source>
        <strain evidence="9">ATCC 76901 / BCRC 22586 / CBS 4309 / NBRC 1992 / NRRL Y-12630</strain>
    </source>
</reference>
<dbReference type="STRING" id="1064592.G0V7S9"/>
<dbReference type="eggNOG" id="ENOG502S14D">
    <property type="taxonomic scope" value="Eukaryota"/>
</dbReference>
<keyword evidence="4" id="KW-0963">Cytoplasm</keyword>
<evidence type="ECO:0008006" key="10">
    <source>
        <dbReference type="Google" id="ProtNLM"/>
    </source>
</evidence>
<dbReference type="InParanoid" id="G0V7S9"/>
<organism evidence="8 9">
    <name type="scientific">Naumovozyma castellii</name>
    <name type="common">Yeast</name>
    <name type="synonym">Saccharomyces castellii</name>
    <dbReference type="NCBI Taxonomy" id="27288"/>
    <lineage>
        <taxon>Eukaryota</taxon>
        <taxon>Fungi</taxon>
        <taxon>Dikarya</taxon>
        <taxon>Ascomycota</taxon>
        <taxon>Saccharomycotina</taxon>
        <taxon>Saccharomycetes</taxon>
        <taxon>Saccharomycetales</taxon>
        <taxon>Saccharomycetaceae</taxon>
        <taxon>Naumovozyma</taxon>
    </lineage>
</organism>
<dbReference type="OMA" id="HHKVHSL"/>
<dbReference type="RefSeq" id="XP_003673908.1">
    <property type="nucleotide sequence ID" value="XM_003673860.1"/>
</dbReference>
<dbReference type="Pfam" id="PF09135">
    <property type="entry name" value="Alb1"/>
    <property type="match status" value="1"/>
</dbReference>
<name>G0V7S9_NAUCA</name>
<dbReference type="OrthoDB" id="4086742at2759"/>
<evidence type="ECO:0000256" key="1">
    <source>
        <dbReference type="ARBA" id="ARBA00004123"/>
    </source>
</evidence>
<dbReference type="GO" id="GO:0005634">
    <property type="term" value="C:nucleus"/>
    <property type="evidence" value="ECO:0007669"/>
    <property type="project" value="UniProtKB-SubCell"/>
</dbReference>
<feature type="compositionally biased region" description="Polar residues" evidence="7">
    <location>
        <begin position="38"/>
        <end position="47"/>
    </location>
</feature>